<reference evidence="1" key="1">
    <citation type="submission" date="2021-06" db="EMBL/GenBank/DDBJ databases">
        <authorList>
            <person name="Kallberg Y."/>
            <person name="Tangrot J."/>
            <person name="Rosling A."/>
        </authorList>
    </citation>
    <scope>NUCLEOTIDE SEQUENCE</scope>
    <source>
        <strain evidence="1">IL203A</strain>
    </source>
</reference>
<gene>
    <name evidence="1" type="ORF">DHETER_LOCUS3272</name>
</gene>
<proteinExistence type="predicted"/>
<comment type="caution">
    <text evidence="1">The sequence shown here is derived from an EMBL/GenBank/DDBJ whole genome shotgun (WGS) entry which is preliminary data.</text>
</comment>
<dbReference type="Proteomes" id="UP000789702">
    <property type="component" value="Unassembled WGS sequence"/>
</dbReference>
<keyword evidence="2" id="KW-1185">Reference proteome</keyword>
<sequence length="122" mass="13957">MIEEPAQINSSNLKKIDSLQKIPGWISDNLRPLIHELGLKDKVMEFNKSFAREHILETLQELLLWDEIVSKNQEVILPNQSVYSLSANFENFISRERVVKQLDSEEVMSSPQVIPLASVTVP</sequence>
<evidence type="ECO:0000313" key="2">
    <source>
        <dbReference type="Proteomes" id="UP000789702"/>
    </source>
</evidence>
<feature type="non-terminal residue" evidence="1">
    <location>
        <position position="122"/>
    </location>
</feature>
<accession>A0ACA9L604</accession>
<dbReference type="EMBL" id="CAJVPU010002743">
    <property type="protein sequence ID" value="CAG8506940.1"/>
    <property type="molecule type" value="Genomic_DNA"/>
</dbReference>
<evidence type="ECO:0000313" key="1">
    <source>
        <dbReference type="EMBL" id="CAG8506940.1"/>
    </source>
</evidence>
<protein>
    <submittedName>
        <fullName evidence="1">2581_t:CDS:1</fullName>
    </submittedName>
</protein>
<name>A0ACA9L604_9GLOM</name>
<organism evidence="1 2">
    <name type="scientific">Dentiscutata heterogama</name>
    <dbReference type="NCBI Taxonomy" id="1316150"/>
    <lineage>
        <taxon>Eukaryota</taxon>
        <taxon>Fungi</taxon>
        <taxon>Fungi incertae sedis</taxon>
        <taxon>Mucoromycota</taxon>
        <taxon>Glomeromycotina</taxon>
        <taxon>Glomeromycetes</taxon>
        <taxon>Diversisporales</taxon>
        <taxon>Gigasporaceae</taxon>
        <taxon>Dentiscutata</taxon>
    </lineage>
</organism>